<organism evidence="9 10">
    <name type="scientific">Chryseobacterium indicum</name>
    <dbReference type="NCBI Taxonomy" id="2766954"/>
    <lineage>
        <taxon>Bacteria</taxon>
        <taxon>Pseudomonadati</taxon>
        <taxon>Bacteroidota</taxon>
        <taxon>Flavobacteriia</taxon>
        <taxon>Flavobacteriales</taxon>
        <taxon>Weeksellaceae</taxon>
        <taxon>Chryseobacterium group</taxon>
        <taxon>Chryseobacterium</taxon>
    </lineage>
</organism>
<dbReference type="Proteomes" id="UP001430374">
    <property type="component" value="Unassembled WGS sequence"/>
</dbReference>
<reference evidence="9" key="1">
    <citation type="submission" date="2021-08" db="EMBL/GenBank/DDBJ databases">
        <title>Complete genome sequence of Chryseobacterium sp strain PS-8.</title>
        <authorList>
            <person name="Das S.K."/>
        </authorList>
    </citation>
    <scope>NUCLEOTIDE SEQUENCE</scope>
    <source>
        <strain evidence="9">PS-8</strain>
    </source>
</reference>
<dbReference type="InterPro" id="IPR011990">
    <property type="entry name" value="TPR-like_helical_dom_sf"/>
</dbReference>
<name>A0ABS9C5S6_9FLAO</name>
<sequence length="463" mass="52052">MSKIYFLFLIVFGFTSLKAQTQQEYALNLIGACYQQSKTFETHSFSWIGLTSIVSDEADKGSSSGDNPYNLDLLDNLTFNSNMAPLINVWNGQYQGVYNCNRALYYLSYMNNNATYGNRLKGEAYFLRAYYYFNLVRLFGDVPIPYFSPDDTYDAQVSKYIRKTKAQVYAQIENDLTQAISFLPLKDTYGASDKWRASKGAALALMAKVKLYQGQWSSVINYADQITGYSLSSNYQDNFKVSGENNIESIFEIQGTYDVNNNYNGIQGYSTVQGGRGSEGWGWGFNTPSATLQNTYENGDTRKNATIITLGTTLWDGRYVPTNLTNSRYNYKAYPGAHADAWETDVNIKVLRYAEVLLMKAEALNETSQSISALALVNQVRNRAGLTSLSVSGYTAVRDAIRKERKLELAMEHDRWFDIIRTGQAVSVMASDGKTFQSYYNVFPIPQQIITNSGGLTTQNPGY</sequence>
<keyword evidence="5" id="KW-0998">Cell outer membrane</keyword>
<feature type="domain" description="SusD-like N-terminal" evidence="8">
    <location>
        <begin position="74"/>
        <end position="211"/>
    </location>
</feature>
<comment type="caution">
    <text evidence="9">The sequence shown here is derived from an EMBL/GenBank/DDBJ whole genome shotgun (WGS) entry which is preliminary data.</text>
</comment>
<keyword evidence="4" id="KW-0472">Membrane</keyword>
<dbReference type="CDD" id="cd08977">
    <property type="entry name" value="SusD"/>
    <property type="match status" value="1"/>
</dbReference>
<evidence type="ECO:0000256" key="1">
    <source>
        <dbReference type="ARBA" id="ARBA00004442"/>
    </source>
</evidence>
<keyword evidence="10" id="KW-1185">Reference proteome</keyword>
<evidence type="ECO:0000313" key="9">
    <source>
        <dbReference type="EMBL" id="MCF2219917.1"/>
    </source>
</evidence>
<evidence type="ECO:0000313" key="10">
    <source>
        <dbReference type="Proteomes" id="UP001430374"/>
    </source>
</evidence>
<evidence type="ECO:0000259" key="8">
    <source>
        <dbReference type="Pfam" id="PF14322"/>
    </source>
</evidence>
<evidence type="ECO:0000256" key="2">
    <source>
        <dbReference type="ARBA" id="ARBA00006275"/>
    </source>
</evidence>
<evidence type="ECO:0000256" key="6">
    <source>
        <dbReference type="SAM" id="SignalP"/>
    </source>
</evidence>
<evidence type="ECO:0000256" key="3">
    <source>
        <dbReference type="ARBA" id="ARBA00022729"/>
    </source>
</evidence>
<comment type="subcellular location">
    <subcellularLocation>
        <location evidence="1">Cell outer membrane</location>
    </subcellularLocation>
</comment>
<dbReference type="InterPro" id="IPR033985">
    <property type="entry name" value="SusD-like_N"/>
</dbReference>
<dbReference type="SUPFAM" id="SSF48452">
    <property type="entry name" value="TPR-like"/>
    <property type="match status" value="1"/>
</dbReference>
<feature type="signal peptide" evidence="6">
    <location>
        <begin position="1"/>
        <end position="19"/>
    </location>
</feature>
<dbReference type="Gene3D" id="1.25.40.390">
    <property type="match status" value="1"/>
</dbReference>
<keyword evidence="3 6" id="KW-0732">Signal</keyword>
<accession>A0ABS9C5S6</accession>
<evidence type="ECO:0000259" key="7">
    <source>
        <dbReference type="Pfam" id="PF07980"/>
    </source>
</evidence>
<dbReference type="Pfam" id="PF07980">
    <property type="entry name" value="SusD_RagB"/>
    <property type="match status" value="1"/>
</dbReference>
<dbReference type="Pfam" id="PF14322">
    <property type="entry name" value="SusD-like_3"/>
    <property type="match status" value="1"/>
</dbReference>
<proteinExistence type="inferred from homology"/>
<comment type="similarity">
    <text evidence="2">Belongs to the SusD family.</text>
</comment>
<dbReference type="EMBL" id="JACSGT010000001">
    <property type="protein sequence ID" value="MCF2219917.1"/>
    <property type="molecule type" value="Genomic_DNA"/>
</dbReference>
<evidence type="ECO:0000256" key="4">
    <source>
        <dbReference type="ARBA" id="ARBA00023136"/>
    </source>
</evidence>
<protein>
    <submittedName>
        <fullName evidence="9">RagB/SusD family nutrient uptake outer membrane protein</fullName>
    </submittedName>
</protein>
<gene>
    <name evidence="9" type="ORF">H9Q08_11415</name>
</gene>
<feature type="domain" description="RagB/SusD" evidence="7">
    <location>
        <begin position="333"/>
        <end position="463"/>
    </location>
</feature>
<feature type="chain" id="PRO_5046466410" evidence="6">
    <location>
        <begin position="20"/>
        <end position="463"/>
    </location>
</feature>
<dbReference type="InterPro" id="IPR012944">
    <property type="entry name" value="SusD_RagB_dom"/>
</dbReference>
<evidence type="ECO:0000256" key="5">
    <source>
        <dbReference type="ARBA" id="ARBA00023237"/>
    </source>
</evidence>